<dbReference type="CDD" id="cd07043">
    <property type="entry name" value="STAS_anti-anti-sigma_factors"/>
    <property type="match status" value="1"/>
</dbReference>
<name>A0A917U1Z4_9ACTN</name>
<sequence>MSTPLSLATSRRPDGTPVLTATGEIDMSNAAIFAAALADAVDPEGVHLVVDLTAVEYLDSAGLAALFPHAECIQLVVTPLLEPLLTISGLADLTTVHRPGPDQAADSGG</sequence>
<evidence type="ECO:0000313" key="3">
    <source>
        <dbReference type="Proteomes" id="UP000608890"/>
    </source>
</evidence>
<dbReference type="Proteomes" id="UP000608890">
    <property type="component" value="Unassembled WGS sequence"/>
</dbReference>
<keyword evidence="3" id="KW-1185">Reference proteome</keyword>
<proteinExistence type="predicted"/>
<dbReference type="Gene3D" id="3.30.750.24">
    <property type="entry name" value="STAS domain"/>
    <property type="match status" value="1"/>
</dbReference>
<dbReference type="SUPFAM" id="SSF52091">
    <property type="entry name" value="SpoIIaa-like"/>
    <property type="match status" value="1"/>
</dbReference>
<reference evidence="2" key="1">
    <citation type="journal article" date="2014" name="Int. J. Syst. Evol. Microbiol.">
        <title>Complete genome sequence of Corynebacterium casei LMG S-19264T (=DSM 44701T), isolated from a smear-ripened cheese.</title>
        <authorList>
            <consortium name="US DOE Joint Genome Institute (JGI-PGF)"/>
            <person name="Walter F."/>
            <person name="Albersmeier A."/>
            <person name="Kalinowski J."/>
            <person name="Ruckert C."/>
        </authorList>
    </citation>
    <scope>NUCLEOTIDE SEQUENCE</scope>
    <source>
        <strain evidence="2">CGMCC 4.7312</strain>
    </source>
</reference>
<dbReference type="EMBL" id="BMNB01000020">
    <property type="protein sequence ID" value="GGM52019.1"/>
    <property type="molecule type" value="Genomic_DNA"/>
</dbReference>
<feature type="domain" description="STAS" evidence="1">
    <location>
        <begin position="6"/>
        <end position="66"/>
    </location>
</feature>
<comment type="caution">
    <text evidence="2">The sequence shown here is derived from an EMBL/GenBank/DDBJ whole genome shotgun (WGS) entry which is preliminary data.</text>
</comment>
<dbReference type="InterPro" id="IPR036513">
    <property type="entry name" value="STAS_dom_sf"/>
</dbReference>
<protein>
    <submittedName>
        <fullName evidence="2">Anti-anti-sigma factor</fullName>
    </submittedName>
</protein>
<dbReference type="RefSeq" id="WP_189046786.1">
    <property type="nucleotide sequence ID" value="NZ_BMNB01000020.1"/>
</dbReference>
<dbReference type="InterPro" id="IPR002645">
    <property type="entry name" value="STAS_dom"/>
</dbReference>
<dbReference type="Pfam" id="PF01740">
    <property type="entry name" value="STAS"/>
    <property type="match status" value="1"/>
</dbReference>
<dbReference type="AlphaFoldDB" id="A0A917U1Z4"/>
<gene>
    <name evidence="2" type="primary">rsbV</name>
    <name evidence="2" type="ORF">GCM10011608_41180</name>
</gene>
<organism evidence="2 3">
    <name type="scientific">Micromonospora sonchi</name>
    <dbReference type="NCBI Taxonomy" id="1763543"/>
    <lineage>
        <taxon>Bacteria</taxon>
        <taxon>Bacillati</taxon>
        <taxon>Actinomycetota</taxon>
        <taxon>Actinomycetes</taxon>
        <taxon>Micromonosporales</taxon>
        <taxon>Micromonosporaceae</taxon>
        <taxon>Micromonospora</taxon>
    </lineage>
</organism>
<evidence type="ECO:0000313" key="2">
    <source>
        <dbReference type="EMBL" id="GGM52019.1"/>
    </source>
</evidence>
<accession>A0A917U1Z4</accession>
<dbReference type="PROSITE" id="PS50801">
    <property type="entry name" value="STAS"/>
    <property type="match status" value="1"/>
</dbReference>
<reference evidence="2" key="2">
    <citation type="submission" date="2020-09" db="EMBL/GenBank/DDBJ databases">
        <authorList>
            <person name="Sun Q."/>
            <person name="Zhou Y."/>
        </authorList>
    </citation>
    <scope>NUCLEOTIDE SEQUENCE</scope>
    <source>
        <strain evidence="2">CGMCC 4.7312</strain>
    </source>
</reference>
<evidence type="ECO:0000259" key="1">
    <source>
        <dbReference type="PROSITE" id="PS50801"/>
    </source>
</evidence>